<gene>
    <name evidence="1" type="ORF">MNY72_12300</name>
</gene>
<dbReference type="AlphaFoldDB" id="A0A9Q8Q1R7"/>
<reference evidence="1" key="1">
    <citation type="submission" date="2022-03" db="EMBL/GenBank/DDBJ databases">
        <title>ESBL-producing Moellerella wisconsensis and Escherichia marmotae isolated from wild game meat.</title>
        <authorList>
            <person name="Biggel M."/>
        </authorList>
    </citation>
    <scope>NUCLEOTIDE SEQUENCE</scope>
    <source>
        <strain evidence="1">W51</strain>
    </source>
</reference>
<accession>A0A9Q8Q1R7</accession>
<dbReference type="RefSeq" id="WP_241541953.1">
    <property type="nucleotide sequence ID" value="NZ_CAWQWN010000001.1"/>
</dbReference>
<evidence type="ECO:0000313" key="2">
    <source>
        <dbReference type="Proteomes" id="UP000829116"/>
    </source>
</evidence>
<dbReference type="EMBL" id="CP093245">
    <property type="protein sequence ID" value="UNH30118.1"/>
    <property type="molecule type" value="Genomic_DNA"/>
</dbReference>
<sequence length="86" mass="10322">MSNTNEKMDDVILENGRRKIARECRNKLKQLKKLSDKQSTLILNQYLPKFKLTLTDKHKNLTPKLWLIWYVNNIDKEINSDRNNHI</sequence>
<organism evidence="1 2">
    <name type="scientific">Moellerella wisconsensis</name>
    <dbReference type="NCBI Taxonomy" id="158849"/>
    <lineage>
        <taxon>Bacteria</taxon>
        <taxon>Pseudomonadati</taxon>
        <taxon>Pseudomonadota</taxon>
        <taxon>Gammaproteobacteria</taxon>
        <taxon>Enterobacterales</taxon>
        <taxon>Morganellaceae</taxon>
        <taxon>Moellerella</taxon>
    </lineage>
</organism>
<protein>
    <submittedName>
        <fullName evidence="1">Uncharacterized protein</fullName>
    </submittedName>
</protein>
<name>A0A9Q8Q1R7_9GAMM</name>
<evidence type="ECO:0000313" key="1">
    <source>
        <dbReference type="EMBL" id="UNH30118.1"/>
    </source>
</evidence>
<dbReference type="Proteomes" id="UP000829116">
    <property type="component" value="Chromosome"/>
</dbReference>
<proteinExistence type="predicted"/>